<evidence type="ECO:0000313" key="2">
    <source>
        <dbReference type="EMBL" id="PFH53300.1"/>
    </source>
</evidence>
<dbReference type="OrthoDB" id="2591260at2759"/>
<dbReference type="SUPFAM" id="SSF48371">
    <property type="entry name" value="ARM repeat"/>
    <property type="match status" value="1"/>
</dbReference>
<dbReference type="STRING" id="703135.A0A2A9NZ58"/>
<sequence length="1180" mass="131193">MSLPTPPGSSHSGNKENLRCTPTITRGVAWAQHHQIHTLSSPPPSLPRTPRSACRNKPSRSILKKPSYSNIPLPHDIFDEFKPRDATPEPEDPLVDLKYLENPIQCIISLSSSLKNLIEAYNVLSARLRSCVTGATDADASWPLFQPIRKNKHAFVRAIIRDLGRALVDPLVGECNDAMEKRILAPLPSPRSTPRKKRDGMTAEQVKYARDLCTISHSVLKLLGVILALPAIYCIFSNEELSEIFTEVLAIPLAPMLPTINARKTCAFAIWLVQVQRLPREVLAPAADRIAAALRRAIEGELGKEGKKGSVSDGLKAIHDLCEFQPSIFINAFAPILPSILQSLLAPTLALRLQACQALGSMVAAANQILVRNAHTHARFAWVVRSFLTQSPPNKKQTSTAVGNLTPREPTIIRTLRTTLEATDPHHSAQGPVWALNVLAQFITLLGPVLIEDQRLCRMISSLLGLGLRHPKSSVRALVCVVWRPLVWVWFQPPFKPDITMEEDWIDSSAMVNDDEEDSIKQARKRSILAGKETFWKLISTVVDCRTGVLTIAALLGNDSSKANADDTIKRVFHLLKLMIQKGGSSCADAIDIVQRLVSFEQLADPWDVNMLLPRSLFTASSNLLAVEFKNLSTTVRSILERSAGLDVVRSFTREEISRSWIFDGLVETWRTAVGYLQIFQGSDTPTDIAAVWNGLIKANVSYLQDENDDPGITTFTIRAADILIDIIQDRNIDLTAKMPSVSSVATGDNDGLSICLSSDPPQPDAEPNRKFSNGALKLRIMRDLWATVRLAVPHSMLLPASQKLLLCLVANEEELLSNGDILNMESGTDGPALSLWSQLCADLLMHCDVDTLKSFWGQGSGLDDLDFGGWNRSCSNSKLIWITFAAVWAQEAEWVPECFVVLLSIPFYEASSWDVFDNSNDQWESFLDLTINKALDHGSDAVTVVNDVATSLMQILNWRTAAEVPFVRATDSLLSRWTLDDSPELPIELLNLVNQVLLGNYPPMPDMKQYLRWLLRTLAKAIESCVTKDFAEVIVTTLRHSVSLWISDNNKEYSEDEWIYDLEPLYGYMLCTLQLLPKTVNILNDNACILASALLRNEFRTPLVADMFKDFWETCSNATDTNEKWCADIRRCLVGASVKNGYVQADLSQIKTPNQLEVLSPSFHHKCTSISSFSVLHYQ</sequence>
<accession>A0A2A9NZ58</accession>
<dbReference type="Proteomes" id="UP000242287">
    <property type="component" value="Unassembled WGS sequence"/>
</dbReference>
<proteinExistence type="predicted"/>
<dbReference type="EMBL" id="KZ301974">
    <property type="protein sequence ID" value="PFH53300.1"/>
    <property type="molecule type" value="Genomic_DNA"/>
</dbReference>
<evidence type="ECO:0000256" key="1">
    <source>
        <dbReference type="SAM" id="MobiDB-lite"/>
    </source>
</evidence>
<protein>
    <recommendedName>
        <fullName evidence="4">Telomere-associated protein Rif1 N-terminal domain-containing protein</fullName>
    </recommendedName>
</protein>
<keyword evidence="3" id="KW-1185">Reference proteome</keyword>
<feature type="region of interest" description="Disordered" evidence="1">
    <location>
        <begin position="37"/>
        <end position="59"/>
    </location>
</feature>
<reference evidence="2 3" key="1">
    <citation type="submission" date="2014-02" db="EMBL/GenBank/DDBJ databases">
        <title>Transposable element dynamics among asymbiotic and ectomycorrhizal Amanita fungi.</title>
        <authorList>
            <consortium name="DOE Joint Genome Institute"/>
            <person name="Hess J."/>
            <person name="Skrede I."/>
            <person name="Wolfe B."/>
            <person name="LaButti K."/>
            <person name="Ohm R.A."/>
            <person name="Grigoriev I.V."/>
            <person name="Pringle A."/>
        </authorList>
    </citation>
    <scope>NUCLEOTIDE SEQUENCE [LARGE SCALE GENOMIC DNA]</scope>
    <source>
        <strain evidence="2 3">SKay4041</strain>
    </source>
</reference>
<name>A0A2A9NZ58_9AGAR</name>
<dbReference type="InterPro" id="IPR016024">
    <property type="entry name" value="ARM-type_fold"/>
</dbReference>
<evidence type="ECO:0000313" key="3">
    <source>
        <dbReference type="Proteomes" id="UP000242287"/>
    </source>
</evidence>
<evidence type="ECO:0008006" key="4">
    <source>
        <dbReference type="Google" id="ProtNLM"/>
    </source>
</evidence>
<organism evidence="2 3">
    <name type="scientific">Amanita thiersii Skay4041</name>
    <dbReference type="NCBI Taxonomy" id="703135"/>
    <lineage>
        <taxon>Eukaryota</taxon>
        <taxon>Fungi</taxon>
        <taxon>Dikarya</taxon>
        <taxon>Basidiomycota</taxon>
        <taxon>Agaricomycotina</taxon>
        <taxon>Agaricomycetes</taxon>
        <taxon>Agaricomycetidae</taxon>
        <taxon>Agaricales</taxon>
        <taxon>Pluteineae</taxon>
        <taxon>Amanitaceae</taxon>
        <taxon>Amanita</taxon>
    </lineage>
</organism>
<gene>
    <name evidence="2" type="ORF">AMATHDRAFT_137672</name>
</gene>
<dbReference type="AlphaFoldDB" id="A0A2A9NZ58"/>